<organism evidence="2 3">
    <name type="scientific">Solitalea canadensis (strain ATCC 29591 / DSM 3403 / JCM 21819 / LMG 8368 / NBRC 15130 / NCIMB 12057 / USAM 9D)</name>
    <name type="common">Flexibacter canadensis</name>
    <dbReference type="NCBI Taxonomy" id="929556"/>
    <lineage>
        <taxon>Bacteria</taxon>
        <taxon>Pseudomonadati</taxon>
        <taxon>Bacteroidota</taxon>
        <taxon>Sphingobacteriia</taxon>
        <taxon>Sphingobacteriales</taxon>
        <taxon>Sphingobacteriaceae</taxon>
        <taxon>Solitalea</taxon>
    </lineage>
</organism>
<protein>
    <submittedName>
        <fullName evidence="2">Uncharacterized protein</fullName>
    </submittedName>
</protein>
<evidence type="ECO:0000256" key="1">
    <source>
        <dbReference type="SAM" id="MobiDB-lite"/>
    </source>
</evidence>
<proteinExistence type="predicted"/>
<feature type="compositionally biased region" description="Acidic residues" evidence="1">
    <location>
        <begin position="123"/>
        <end position="141"/>
    </location>
</feature>
<keyword evidence="3" id="KW-1185">Reference proteome</keyword>
<dbReference type="OrthoDB" id="8602450at2"/>
<dbReference type="KEGG" id="scn:Solca_4199"/>
<evidence type="ECO:0000313" key="2">
    <source>
        <dbReference type="EMBL" id="AFD09189.1"/>
    </source>
</evidence>
<feature type="region of interest" description="Disordered" evidence="1">
    <location>
        <begin position="123"/>
        <end position="154"/>
    </location>
</feature>
<accession>H8KLN5</accession>
<reference evidence="2" key="1">
    <citation type="submission" date="2012-02" db="EMBL/GenBank/DDBJ databases">
        <title>The complete genome of Solitalea canadensis DSM 3403.</title>
        <authorList>
            <consortium name="US DOE Joint Genome Institute (JGI-PGF)"/>
            <person name="Lucas S."/>
            <person name="Copeland A."/>
            <person name="Lapidus A."/>
            <person name="Glavina del Rio T."/>
            <person name="Dalin E."/>
            <person name="Tice H."/>
            <person name="Bruce D."/>
            <person name="Goodwin L."/>
            <person name="Pitluck S."/>
            <person name="Peters L."/>
            <person name="Ovchinnikova G."/>
            <person name="Lu M."/>
            <person name="Kyrpides N."/>
            <person name="Mavromatis K."/>
            <person name="Ivanova N."/>
            <person name="Brettin T."/>
            <person name="Detter J.C."/>
            <person name="Han C."/>
            <person name="Larimer F."/>
            <person name="Land M."/>
            <person name="Hauser L."/>
            <person name="Markowitz V."/>
            <person name="Cheng J.-F."/>
            <person name="Hugenholtz P."/>
            <person name="Woyke T."/>
            <person name="Wu D."/>
            <person name="Spring S."/>
            <person name="Schroeder M."/>
            <person name="Kopitz M."/>
            <person name="Brambilla E."/>
            <person name="Klenk H.-P."/>
            <person name="Eisen J.A."/>
        </authorList>
    </citation>
    <scope>NUCLEOTIDE SEQUENCE</scope>
    <source>
        <strain evidence="2">DSM 3403</strain>
    </source>
</reference>
<dbReference type="Proteomes" id="UP000007590">
    <property type="component" value="Chromosome"/>
</dbReference>
<dbReference type="eggNOG" id="ENOG5031TDH">
    <property type="taxonomic scope" value="Bacteria"/>
</dbReference>
<evidence type="ECO:0000313" key="3">
    <source>
        <dbReference type="Proteomes" id="UP000007590"/>
    </source>
</evidence>
<dbReference type="AlphaFoldDB" id="H8KLN5"/>
<name>H8KLN5_SOLCM</name>
<dbReference type="HOGENOM" id="CLU_111103_1_0_10"/>
<dbReference type="RefSeq" id="WP_014682411.1">
    <property type="nucleotide sequence ID" value="NC_017770.1"/>
</dbReference>
<gene>
    <name evidence="2" type="ordered locus">Solca_4199</name>
</gene>
<sequence>MKFINRFSLHIHFLQPYLEWYNSIFPEEAFPSVEEINKTEKTTYLIPVFDNDEEIEEYLKENFETFFVDELFAVSMAQETWPQDITWELFNEWFEIDVTPMVVDYGEEELIDEGEGFVEFWDEEEEEDGKPNDEDSADFDSDDKIRHLPKPPQN</sequence>
<dbReference type="EMBL" id="CP003349">
    <property type="protein sequence ID" value="AFD09189.1"/>
    <property type="molecule type" value="Genomic_DNA"/>
</dbReference>
<dbReference type="STRING" id="929556.Solca_4199"/>